<name>A0A0S2DAX7_LYSEN</name>
<dbReference type="InterPro" id="IPR046116">
    <property type="entry name" value="DUF6053"/>
</dbReference>
<organism evidence="2 3">
    <name type="scientific">Lysobacter enzymogenes</name>
    <dbReference type="NCBI Taxonomy" id="69"/>
    <lineage>
        <taxon>Bacteria</taxon>
        <taxon>Pseudomonadati</taxon>
        <taxon>Pseudomonadota</taxon>
        <taxon>Gammaproteobacteria</taxon>
        <taxon>Lysobacterales</taxon>
        <taxon>Lysobacteraceae</taxon>
        <taxon>Lysobacter</taxon>
    </lineage>
</organism>
<evidence type="ECO:0000313" key="2">
    <source>
        <dbReference type="EMBL" id="ALN55464.1"/>
    </source>
</evidence>
<dbReference type="Proteomes" id="UP000061569">
    <property type="component" value="Chromosome"/>
</dbReference>
<dbReference type="RefSeq" id="WP_428995433.1">
    <property type="nucleotide sequence ID" value="NZ_CP067396.1"/>
</dbReference>
<gene>
    <name evidence="2" type="ORF">GLE_0105</name>
</gene>
<protein>
    <submittedName>
        <fullName evidence="2">Uncharacterized protein</fullName>
    </submittedName>
</protein>
<feature type="region of interest" description="Disordered" evidence="1">
    <location>
        <begin position="1"/>
        <end position="42"/>
    </location>
</feature>
<dbReference type="Pfam" id="PF19523">
    <property type="entry name" value="DUF6053"/>
    <property type="match status" value="1"/>
</dbReference>
<reference evidence="2 3" key="1">
    <citation type="submission" date="2015-11" db="EMBL/GenBank/DDBJ databases">
        <title>Genome sequences of Lysobacter enzymogenes strain C3 and Lysobacter antibioticus ATCC 29479.</title>
        <authorList>
            <person name="Kobayashi D.Y."/>
        </authorList>
    </citation>
    <scope>NUCLEOTIDE SEQUENCE [LARGE SCALE GENOMIC DNA]</scope>
    <source>
        <strain evidence="2 3">C3</strain>
    </source>
</reference>
<sequence length="42" mass="4117">MGGPSGPTLFGRVAASWNKSVGPEGPPTTAKPPTAAKPHSSS</sequence>
<feature type="compositionally biased region" description="Low complexity" evidence="1">
    <location>
        <begin position="31"/>
        <end position="42"/>
    </location>
</feature>
<dbReference type="KEGG" id="lez:GLE_0105"/>
<accession>A0A0S2DAX7</accession>
<dbReference type="EMBL" id="CP013140">
    <property type="protein sequence ID" value="ALN55464.1"/>
    <property type="molecule type" value="Genomic_DNA"/>
</dbReference>
<dbReference type="PATRIC" id="fig|69.6.peg.109"/>
<proteinExistence type="predicted"/>
<evidence type="ECO:0000256" key="1">
    <source>
        <dbReference type="SAM" id="MobiDB-lite"/>
    </source>
</evidence>
<dbReference type="AlphaFoldDB" id="A0A0S2DAX7"/>
<evidence type="ECO:0000313" key="3">
    <source>
        <dbReference type="Proteomes" id="UP000061569"/>
    </source>
</evidence>